<keyword evidence="7" id="KW-0812">Transmembrane</keyword>
<dbReference type="Pfam" id="PF13589">
    <property type="entry name" value="HATPase_c_3"/>
    <property type="match status" value="2"/>
</dbReference>
<evidence type="ECO:0000256" key="7">
    <source>
        <dbReference type="SAM" id="Phobius"/>
    </source>
</evidence>
<dbReference type="InterPro" id="IPR037196">
    <property type="entry name" value="HSP90_C"/>
</dbReference>
<feature type="compositionally biased region" description="Basic and acidic residues" evidence="6">
    <location>
        <begin position="2395"/>
        <end position="2406"/>
    </location>
</feature>
<keyword evidence="4" id="KW-0143">Chaperone</keyword>
<dbReference type="InterPro" id="IPR020575">
    <property type="entry name" value="Hsp90_N"/>
</dbReference>
<evidence type="ECO:0000256" key="1">
    <source>
        <dbReference type="ARBA" id="ARBA00008239"/>
    </source>
</evidence>
<feature type="compositionally biased region" description="Acidic residues" evidence="6">
    <location>
        <begin position="1105"/>
        <end position="1135"/>
    </location>
</feature>
<feature type="region of interest" description="Disordered" evidence="6">
    <location>
        <begin position="1293"/>
        <end position="1317"/>
    </location>
</feature>
<feature type="compositionally biased region" description="Acidic residues" evidence="6">
    <location>
        <begin position="770"/>
        <end position="791"/>
    </location>
</feature>
<keyword evidence="7" id="KW-0472">Membrane</keyword>
<dbReference type="Pfam" id="PF03357">
    <property type="entry name" value="Snf7"/>
    <property type="match status" value="1"/>
</dbReference>
<dbReference type="EMBL" id="LSRX01000819">
    <property type="protein sequence ID" value="OLP88334.1"/>
    <property type="molecule type" value="Genomic_DNA"/>
</dbReference>
<feature type="domain" description="Histidine kinase/HSP90-like ATPase" evidence="8">
    <location>
        <begin position="915"/>
        <end position="1071"/>
    </location>
</feature>
<dbReference type="InterPro" id="IPR005024">
    <property type="entry name" value="Snf7_fam"/>
</dbReference>
<dbReference type="GO" id="GO:0051082">
    <property type="term" value="F:unfolded protein binding"/>
    <property type="evidence" value="ECO:0007669"/>
    <property type="project" value="InterPro"/>
</dbReference>
<accession>A0A1Q9CZK2</accession>
<dbReference type="SUPFAM" id="SSF54211">
    <property type="entry name" value="Ribosomal protein S5 domain 2-like"/>
    <property type="match status" value="2"/>
</dbReference>
<dbReference type="InterPro" id="IPR020568">
    <property type="entry name" value="Ribosomal_Su5_D2-typ_SF"/>
</dbReference>
<dbReference type="InterPro" id="IPR036890">
    <property type="entry name" value="HATPase_C_sf"/>
</dbReference>
<feature type="compositionally biased region" description="Low complexity" evidence="6">
    <location>
        <begin position="2330"/>
        <end position="2353"/>
    </location>
</feature>
<feature type="transmembrane region" description="Helical" evidence="7">
    <location>
        <begin position="809"/>
        <end position="832"/>
    </location>
</feature>
<dbReference type="FunFam" id="1.20.120.790:FF:000001">
    <property type="entry name" value="Heat shock protein 90 alpha"/>
    <property type="match status" value="2"/>
</dbReference>
<dbReference type="OrthoDB" id="28737at2759"/>
<dbReference type="GO" id="GO:0140662">
    <property type="term" value="F:ATP-dependent protein folding chaperone"/>
    <property type="evidence" value="ECO:0007669"/>
    <property type="project" value="InterPro"/>
</dbReference>
<protein>
    <submittedName>
        <fullName evidence="9">Endoplasmin-like</fullName>
    </submittedName>
</protein>
<feature type="compositionally biased region" description="Low complexity" evidence="6">
    <location>
        <begin position="1912"/>
        <end position="1934"/>
    </location>
</feature>
<dbReference type="NCBIfam" id="NF003555">
    <property type="entry name" value="PRK05218.1"/>
    <property type="match status" value="2"/>
</dbReference>
<dbReference type="GO" id="GO:0016887">
    <property type="term" value="F:ATP hydrolysis activity"/>
    <property type="evidence" value="ECO:0007669"/>
    <property type="project" value="InterPro"/>
</dbReference>
<feature type="region of interest" description="Disordered" evidence="6">
    <location>
        <begin position="1903"/>
        <end position="1945"/>
    </location>
</feature>
<evidence type="ECO:0000313" key="9">
    <source>
        <dbReference type="EMBL" id="OLP88334.1"/>
    </source>
</evidence>
<feature type="region of interest" description="Disordered" evidence="6">
    <location>
        <begin position="762"/>
        <end position="799"/>
    </location>
</feature>
<keyword evidence="10" id="KW-1185">Reference proteome</keyword>
<dbReference type="Proteomes" id="UP000186817">
    <property type="component" value="Unassembled WGS sequence"/>
</dbReference>
<dbReference type="GO" id="GO:0005524">
    <property type="term" value="F:ATP binding"/>
    <property type="evidence" value="ECO:0007669"/>
    <property type="project" value="UniProtKB-KW"/>
</dbReference>
<feature type="compositionally biased region" description="Acidic residues" evidence="6">
    <location>
        <begin position="263"/>
        <end position="293"/>
    </location>
</feature>
<evidence type="ECO:0000259" key="8">
    <source>
        <dbReference type="SMART" id="SM00387"/>
    </source>
</evidence>
<dbReference type="Pfam" id="PF00183">
    <property type="entry name" value="HSP90"/>
    <property type="match status" value="2"/>
</dbReference>
<feature type="domain" description="Histidine kinase/HSP90-like ATPase" evidence="8">
    <location>
        <begin position="73"/>
        <end position="229"/>
    </location>
</feature>
<evidence type="ECO:0000256" key="5">
    <source>
        <dbReference type="SAM" id="Coils"/>
    </source>
</evidence>
<feature type="compositionally biased region" description="Polar residues" evidence="6">
    <location>
        <begin position="2241"/>
        <end position="2257"/>
    </location>
</feature>
<keyword evidence="3" id="KW-0067">ATP-binding</keyword>
<gene>
    <name evidence="9" type="ORF">AK812_SmicGene30320</name>
</gene>
<dbReference type="FunFam" id="3.30.565.10:FF:000005">
    <property type="entry name" value="Heat shock protein 90"/>
    <property type="match status" value="2"/>
</dbReference>
<dbReference type="GO" id="GO:0007034">
    <property type="term" value="P:vacuolar transport"/>
    <property type="evidence" value="ECO:0007669"/>
    <property type="project" value="InterPro"/>
</dbReference>
<comment type="caution">
    <text evidence="9">The sequence shown here is derived from an EMBL/GenBank/DDBJ whole genome shotgun (WGS) entry which is preliminary data.</text>
</comment>
<feature type="compositionally biased region" description="Low complexity" evidence="6">
    <location>
        <begin position="2364"/>
        <end position="2383"/>
    </location>
</feature>
<feature type="compositionally biased region" description="Acidic residues" evidence="6">
    <location>
        <begin position="1612"/>
        <end position="1633"/>
    </location>
</feature>
<feature type="region of interest" description="Disordered" evidence="6">
    <location>
        <begin position="2234"/>
        <end position="2262"/>
    </location>
</feature>
<dbReference type="SUPFAM" id="SSF110942">
    <property type="entry name" value="HSP90 C-terminal domain"/>
    <property type="match status" value="2"/>
</dbReference>
<dbReference type="Gene3D" id="6.10.140.1230">
    <property type="match status" value="1"/>
</dbReference>
<evidence type="ECO:0000256" key="3">
    <source>
        <dbReference type="ARBA" id="ARBA00022840"/>
    </source>
</evidence>
<evidence type="ECO:0000256" key="2">
    <source>
        <dbReference type="ARBA" id="ARBA00022741"/>
    </source>
</evidence>
<keyword evidence="2" id="KW-0547">Nucleotide-binding</keyword>
<dbReference type="PRINTS" id="PR00775">
    <property type="entry name" value="HEATSHOCK90"/>
</dbReference>
<dbReference type="HAMAP" id="MF_00505">
    <property type="entry name" value="HSP90"/>
    <property type="match status" value="2"/>
</dbReference>
<feature type="coiled-coil region" evidence="5">
    <location>
        <begin position="1691"/>
        <end position="1718"/>
    </location>
</feature>
<evidence type="ECO:0000256" key="6">
    <source>
        <dbReference type="SAM" id="MobiDB-lite"/>
    </source>
</evidence>
<feature type="region of interest" description="Disordered" evidence="6">
    <location>
        <begin position="2314"/>
        <end position="2406"/>
    </location>
</feature>
<feature type="compositionally biased region" description="Acidic residues" evidence="6">
    <location>
        <begin position="1295"/>
        <end position="1311"/>
    </location>
</feature>
<dbReference type="SUPFAM" id="SSF55874">
    <property type="entry name" value="ATPase domain of HSP90 chaperone/DNA topoisomerase II/histidine kinase"/>
    <property type="match status" value="2"/>
</dbReference>
<keyword evidence="7" id="KW-1133">Transmembrane helix</keyword>
<dbReference type="InterPro" id="IPR001404">
    <property type="entry name" value="Hsp90_fam"/>
</dbReference>
<dbReference type="PANTHER" id="PTHR11528">
    <property type="entry name" value="HEAT SHOCK PROTEIN 90 FAMILY MEMBER"/>
    <property type="match status" value="1"/>
</dbReference>
<dbReference type="Gene3D" id="1.20.120.790">
    <property type="entry name" value="Heat shock protein 90, C-terminal domain"/>
    <property type="match status" value="2"/>
</dbReference>
<comment type="similarity">
    <text evidence="1">Belongs to the heat shock protein 90 family.</text>
</comment>
<name>A0A1Q9CZK2_SYMMI</name>
<evidence type="ECO:0000256" key="4">
    <source>
        <dbReference type="ARBA" id="ARBA00023186"/>
    </source>
</evidence>
<dbReference type="InterPro" id="IPR003594">
    <property type="entry name" value="HATPase_dom"/>
</dbReference>
<sequence length="2406" mass="268691">MASNRFAGCSCRCLRTFLISSTGLAHGEEEADKVVDGFSDNDRAKMAESSEKHEFQAEVNRLMDIIINSLYTDKQVFLRELISNAADALEKARFHSVQDESFLGDTKDLEVKIEHDADAKTISIIDTGVGMSKADLINNLGTVAKSGTTNFLEAMAEGGDANLIGQFGVGFYSAFLVADKVSVTSKCNDDPVQHVWESSADASFTVVDDPRGNTLGRGTRVTLHLKEDAHDYLSEDKLKESAKKYSQFIQFPIYVKVKKEVDAEAEEDDDDDDKDDEEEKDDVETKDEEEKEEEDKKPKKKTVFEWEQVNTQKAIWLRAKEDVTEEEYNEFYKSISKDYLDPLAYTHFNAEGEIEFKSILFLPKKAPFDMMDNYWTKKSEVKLFVRRVLVAEKFDELLPRYLNFVRGVVDSDDLPLNVSREQLQQNKIMKVISKKLVRKVLELMKKLAKDEESGGDDEDEEKEDEEKEEKEEKKEKKDEEGLWSKFWKEFNKNLKMGCYEDDSNRSKLSKLLRFFTTKSDGKEVSLDKYLDRMQESQESIYYMSGESLETMKKAPALQIFLKKDLEVLMLPDHLDEPCLQKLADYEGKKFVSIQKADVKLDETEDEKKKFNKIKDMYKPLTDWWKKKLTDLTESGAMKEAGVKVEKVEVSKRLTDSPVVVVTSQFGYSAQQEKVMKSQAFQNKEQLSMMAGRKTLEVNPNHPVIVDLLAKVKASESDEAAAGTAEVLFQTALIESGFEIADPSALVNHVYRLMSKELGVNPDAPLKEIEVPEEEEEAEEEDKEEDDSEEDSKEDKEAASKTATISNLHLILVVGLVGCSASMIVSLVVVLFVVGSSGGGSGGRLRRAARSRAWLGLGLAAVALCGLVRAEEEADKVVDGFSDNDRAKMAESSEKHEFQAEVNRLMDIIINSLYTDKQVFLRELISNAADALEKARFHSVQDESFLGDTKDLEVKIEHDADAKTISIIDTGVGMSKADLINNLGTVAKSGTTNFLEAMAEGGDANLIGQFGVGFYSAFLVADKVSVTSKCNDDPVQHVWESSADASFTVVDDPRGNTLGRGTRVTLHLKEDAHDYLSEDKLKESAKKYSQFIQFPIYVKVKKEVDAEAEEDDDDDDKDDEEEKDDVETKDEEEKEEEDKKPKKKTVFEWEQVNTQKAIWLRAKEDVTEEEYNEFYKSISKDYLDPLAYTHFNAEGEIEFKSILFLPKKAPFDMMDNYWTKKSEVKLFVRRVLVAEKFDELLPRYLNFVRGVVDSDDLPLNVSREQLQQNKIMKVISKKLVRKVLELMKKLAKDEESGGDDEDEEKEDEEKEEKEEKKEKKDEEGLWSKFWKEFNKNLKMGCYEDDSNRSKLSKLLRFFTTKSDGKEVSLDKYLDRMQESQESIYYMSGESLETMKKAPALQIFLKKDLEVLMLPDHLDEPCLQKLADYEGKKFVSIQKADVKLDETEDEKKKFNKIKDMYKPLTDWWKKKLTDLTESGAMKEAGVKVEKVEVSKRLTDSPVVVVTSQFGYSAQQEKVMKSQAFQNKEQLSMMAGRKTLEVNPNHPVIVDLLAKVKASESDEAAAGTAEVLFQTALIESGFEIADPSALVNHVYRLMSKELGVNPDAPLKEIEVPEEEEEAEEEDKEEDDSEEDSKEDKEGFRLEQAKHTSICLPSSVGGPDLECIAGMGQKNSIFDMKLKAKEWQWELGREAKHLDKEIAKIQKDEAKLQDQIRLQAEKGNVEAVQLLAKSVVKTRKAVQRLEKTKASMEAVKLQLTTHMASISTSASIRLSSDIMRKMNTIARIPEISETMKDMRMQMAQCADAEDSIEEALREDGEEYEAATEVQKVLEEMALDQLGPLSRAAAVPSAAAKVQAPEPEKEAPQRQLIAVGESVEPAKPQVPPPQVRKNALTRNEQEWLVAGAKGRARTRKAAAGTTRSAVDAPAPAATDASAPTKEEPVVDASAPTGKLQPRWILEMAMVQMHRMPVLLYRQSRWLRPRLPLRKLEPVDSGNGDGAKVPDASGVGLEEKETESTCAKVADSGRRSSGQGLGEKTTDFLFGTDRTNPTVESVVEKQCETTLLRHKAFNEPGVPVEHVGVEDANVQGKDLCRNLLRTRRTFLANSEESSKPAVKLEHEGGNSESQQIIEEGFRNEGFVRCHWIVEKALVDRVSISPIVSFPVPGGGPAAMQGGVCGEDLWSFAATNASMRPQYPVKPTGQFTWSESVIECPRAERLKSKRLLRLKVLLVKESVGEEEMRSEGLQSETRGAGSSPTQKTGILPRQVVISTLGPGGVPKWYVSADHCQLQQDPTRTSCFVDMDPPVREDTTLALTKEAAPQAPPPPPPPPAPAGYAGAPAPVLPAAPAGAAAGAAAGDDDFLKRLEAASGAPTAPAPGTASSPTGGNSAGGGSSADDDLMKRLEMLKKP</sequence>
<dbReference type="SMART" id="SM00387">
    <property type="entry name" value="HATPase_c"/>
    <property type="match status" value="2"/>
</dbReference>
<proteinExistence type="inferred from homology"/>
<reference evidence="9 10" key="1">
    <citation type="submission" date="2016-02" db="EMBL/GenBank/DDBJ databases">
        <title>Genome analysis of coral dinoflagellate symbionts highlights evolutionary adaptations to a symbiotic lifestyle.</title>
        <authorList>
            <person name="Aranda M."/>
            <person name="Li Y."/>
            <person name="Liew Y.J."/>
            <person name="Baumgarten S."/>
            <person name="Simakov O."/>
            <person name="Wilson M."/>
            <person name="Piel J."/>
            <person name="Ashoor H."/>
            <person name="Bougouffa S."/>
            <person name="Bajic V.B."/>
            <person name="Ryu T."/>
            <person name="Ravasi T."/>
            <person name="Bayer T."/>
            <person name="Micklem G."/>
            <person name="Kim H."/>
            <person name="Bhak J."/>
            <person name="Lajeunesse T.C."/>
            <person name="Voolstra C.R."/>
        </authorList>
    </citation>
    <scope>NUCLEOTIDE SEQUENCE [LARGE SCALE GENOMIC DNA]</scope>
    <source>
        <strain evidence="9 10">CCMP2467</strain>
    </source>
</reference>
<feature type="region of interest" description="Disordered" evidence="6">
    <location>
        <begin position="451"/>
        <end position="475"/>
    </location>
</feature>
<feature type="region of interest" description="Disordered" evidence="6">
    <location>
        <begin position="262"/>
        <end position="300"/>
    </location>
</feature>
<feature type="compositionally biased region" description="Acidic residues" evidence="6">
    <location>
        <begin position="453"/>
        <end position="469"/>
    </location>
</feature>
<feature type="transmembrane region" description="Helical" evidence="7">
    <location>
        <begin position="852"/>
        <end position="869"/>
    </location>
</feature>
<keyword evidence="5" id="KW-0175">Coiled coil</keyword>
<dbReference type="Gene3D" id="3.30.230.80">
    <property type="match status" value="2"/>
</dbReference>
<dbReference type="Gene3D" id="3.30.565.10">
    <property type="entry name" value="Histidine kinase-like ATPase, C-terminal domain"/>
    <property type="match status" value="2"/>
</dbReference>
<dbReference type="Gene3D" id="3.40.50.11260">
    <property type="match status" value="2"/>
</dbReference>
<feature type="compositionally biased region" description="Pro residues" evidence="6">
    <location>
        <begin position="2318"/>
        <end position="2329"/>
    </location>
</feature>
<feature type="region of interest" description="Disordered" evidence="6">
    <location>
        <begin position="1604"/>
        <end position="1642"/>
    </location>
</feature>
<organism evidence="9 10">
    <name type="scientific">Symbiodinium microadriaticum</name>
    <name type="common">Dinoflagellate</name>
    <name type="synonym">Zooxanthella microadriatica</name>
    <dbReference type="NCBI Taxonomy" id="2951"/>
    <lineage>
        <taxon>Eukaryota</taxon>
        <taxon>Sar</taxon>
        <taxon>Alveolata</taxon>
        <taxon>Dinophyceae</taxon>
        <taxon>Suessiales</taxon>
        <taxon>Symbiodiniaceae</taxon>
        <taxon>Symbiodinium</taxon>
    </lineage>
</organism>
<feature type="region of interest" description="Disordered" evidence="6">
    <location>
        <begin position="1104"/>
        <end position="1142"/>
    </location>
</feature>
<feature type="region of interest" description="Disordered" evidence="6">
    <location>
        <begin position="1987"/>
        <end position="2039"/>
    </location>
</feature>
<dbReference type="CDD" id="cd16927">
    <property type="entry name" value="HATPase_Hsp90-like"/>
    <property type="match status" value="2"/>
</dbReference>
<evidence type="ECO:0000313" key="10">
    <source>
        <dbReference type="Proteomes" id="UP000186817"/>
    </source>
</evidence>